<dbReference type="InterPro" id="IPR029061">
    <property type="entry name" value="THDP-binding"/>
</dbReference>
<dbReference type="SUPFAM" id="SSF52518">
    <property type="entry name" value="Thiamin diphosphate-binding fold (THDP-binding)"/>
    <property type="match status" value="2"/>
</dbReference>
<dbReference type="Gene3D" id="3.40.50.920">
    <property type="match status" value="1"/>
</dbReference>
<dbReference type="GO" id="GO:0008661">
    <property type="term" value="F:1-deoxy-D-xylulose-5-phosphate synthase activity"/>
    <property type="evidence" value="ECO:0007669"/>
    <property type="project" value="UniProtKB-EC"/>
</dbReference>
<evidence type="ECO:0000256" key="7">
    <source>
        <dbReference type="ARBA" id="ARBA00022679"/>
    </source>
</evidence>
<dbReference type="GO" id="GO:0009228">
    <property type="term" value="P:thiamine biosynthetic process"/>
    <property type="evidence" value="ECO:0007669"/>
    <property type="project" value="UniProtKB-KW"/>
</dbReference>
<reference evidence="18" key="1">
    <citation type="submission" date="2013-06" db="EMBL/GenBank/DDBJ databases">
        <authorList>
            <person name="Zhao Q."/>
        </authorList>
    </citation>
    <scope>NUCLEOTIDE SEQUENCE</scope>
    <source>
        <strain evidence="18">cv. W1943</strain>
    </source>
</reference>
<dbReference type="Gramene" id="ORUFI06G02780.1">
    <property type="protein sequence ID" value="ORUFI06G02780.1"/>
    <property type="gene ID" value="ORUFI06G02780"/>
</dbReference>
<dbReference type="InterPro" id="IPR033248">
    <property type="entry name" value="Transketolase_C"/>
</dbReference>
<dbReference type="PANTHER" id="PTHR43322">
    <property type="entry name" value="1-D-DEOXYXYLULOSE 5-PHOSPHATE SYNTHASE-RELATED"/>
    <property type="match status" value="1"/>
</dbReference>
<comment type="cofactor">
    <cofactor evidence="2">
        <name>thiamine diphosphate</name>
        <dbReference type="ChEBI" id="CHEBI:58937"/>
    </cofactor>
</comment>
<comment type="function">
    <text evidence="14">Catalyzes the acyloin condensation reaction between C atoms 2 and 3 of pyruvate and glyceraldehyde 3-phosphate to yield 1-deoxy-D-xylulose-5-phosphate (DXP). Is a limiting enzyme for plastidic isoprenoid biosynthesis and essential for chloroplast development.</text>
</comment>
<evidence type="ECO:0000256" key="4">
    <source>
        <dbReference type="ARBA" id="ARBA00011081"/>
    </source>
</evidence>
<dbReference type="InterPro" id="IPR005475">
    <property type="entry name" value="Transketolase-like_Pyr-bd"/>
</dbReference>
<dbReference type="Proteomes" id="UP000008022">
    <property type="component" value="Unassembled WGS sequence"/>
</dbReference>
<proteinExistence type="inferred from homology"/>
<comment type="catalytic activity">
    <reaction evidence="13">
        <text>D-glyceraldehyde 3-phosphate + pyruvate + H(+) = 1-deoxy-D-xylulose 5-phosphate + CO2</text>
        <dbReference type="Rhea" id="RHEA:12605"/>
        <dbReference type="ChEBI" id="CHEBI:15361"/>
        <dbReference type="ChEBI" id="CHEBI:15378"/>
        <dbReference type="ChEBI" id="CHEBI:16526"/>
        <dbReference type="ChEBI" id="CHEBI:57792"/>
        <dbReference type="ChEBI" id="CHEBI:59776"/>
        <dbReference type="EC" id="2.2.1.7"/>
    </reaction>
</comment>
<dbReference type="Pfam" id="PF02780">
    <property type="entry name" value="Transketolase_C"/>
    <property type="match status" value="1"/>
</dbReference>
<evidence type="ECO:0000256" key="3">
    <source>
        <dbReference type="ARBA" id="ARBA00004980"/>
    </source>
</evidence>
<protein>
    <recommendedName>
        <fullName evidence="6">1-deoxy-D-xylulose-5-phosphate synthase</fullName>
        <ecNumber evidence="6">2.2.1.7</ecNumber>
    </recommendedName>
</protein>
<dbReference type="GO" id="GO:0019288">
    <property type="term" value="P:isopentenyl diphosphate biosynthetic process, methylerythritol 4-phosphate pathway"/>
    <property type="evidence" value="ECO:0007669"/>
    <property type="project" value="UniProtKB-ARBA"/>
</dbReference>
<evidence type="ECO:0000256" key="2">
    <source>
        <dbReference type="ARBA" id="ARBA00001964"/>
    </source>
</evidence>
<organism evidence="17 18">
    <name type="scientific">Oryza rufipogon</name>
    <name type="common">Brownbeard rice</name>
    <name type="synonym">Asian wild rice</name>
    <dbReference type="NCBI Taxonomy" id="4529"/>
    <lineage>
        <taxon>Eukaryota</taxon>
        <taxon>Viridiplantae</taxon>
        <taxon>Streptophyta</taxon>
        <taxon>Embryophyta</taxon>
        <taxon>Tracheophyta</taxon>
        <taxon>Spermatophyta</taxon>
        <taxon>Magnoliopsida</taxon>
        <taxon>Liliopsida</taxon>
        <taxon>Poales</taxon>
        <taxon>Poaceae</taxon>
        <taxon>BOP clade</taxon>
        <taxon>Oryzoideae</taxon>
        <taxon>Oryzeae</taxon>
        <taxon>Oryzinae</taxon>
        <taxon>Oryza</taxon>
    </lineage>
</organism>
<comment type="subunit">
    <text evidence="5">Homodimer.</text>
</comment>
<keyword evidence="18" id="KW-1185">Reference proteome</keyword>
<dbReference type="EnsemblPlants" id="ORUFI06G02780.1">
    <property type="protein sequence ID" value="ORUFI06G02780.1"/>
    <property type="gene ID" value="ORUFI06G02780"/>
</dbReference>
<reference evidence="17" key="2">
    <citation type="submission" date="2015-06" db="UniProtKB">
        <authorList>
            <consortium name="EnsemblPlants"/>
        </authorList>
    </citation>
    <scope>IDENTIFICATION</scope>
</reference>
<evidence type="ECO:0000256" key="15">
    <source>
        <dbReference type="SAM" id="MobiDB-lite"/>
    </source>
</evidence>
<keyword evidence="8" id="KW-0479">Metal-binding</keyword>
<evidence type="ECO:0000256" key="14">
    <source>
        <dbReference type="ARBA" id="ARBA00057088"/>
    </source>
</evidence>
<evidence type="ECO:0000256" key="9">
    <source>
        <dbReference type="ARBA" id="ARBA00022842"/>
    </source>
</evidence>
<dbReference type="FunFam" id="3.40.50.920:FF:000002">
    <property type="entry name" value="1-deoxy-D-xylulose-5-phosphate synthase"/>
    <property type="match status" value="1"/>
</dbReference>
<dbReference type="SUPFAM" id="SSF52922">
    <property type="entry name" value="TK C-terminal domain-like"/>
    <property type="match status" value="1"/>
</dbReference>
<keyword evidence="12" id="KW-0414">Isoprene biosynthesis</keyword>
<dbReference type="CDD" id="cd07033">
    <property type="entry name" value="TPP_PYR_DXS_TK_like"/>
    <property type="match status" value="1"/>
</dbReference>
<dbReference type="UniPathway" id="UPA00064">
    <property type="reaction ID" value="UER00091"/>
</dbReference>
<keyword evidence="11" id="KW-0786">Thiamine pyrophosphate</keyword>
<evidence type="ECO:0000313" key="17">
    <source>
        <dbReference type="EnsemblPlants" id="ORUFI06G02780.1"/>
    </source>
</evidence>
<dbReference type="EC" id="2.2.1.7" evidence="6"/>
<accession>A0A0E0PTD4</accession>
<dbReference type="Pfam" id="PF13292">
    <property type="entry name" value="DXP_synthase_N"/>
    <property type="match status" value="1"/>
</dbReference>
<evidence type="ECO:0000256" key="1">
    <source>
        <dbReference type="ARBA" id="ARBA00001946"/>
    </source>
</evidence>
<feature type="region of interest" description="Disordered" evidence="15">
    <location>
        <begin position="380"/>
        <end position="399"/>
    </location>
</feature>
<feature type="region of interest" description="Disordered" evidence="15">
    <location>
        <begin position="1"/>
        <end position="26"/>
    </location>
</feature>
<comment type="similarity">
    <text evidence="4">Belongs to the transketolase family. DXPS subfamily.</text>
</comment>
<dbReference type="InterPro" id="IPR009014">
    <property type="entry name" value="Transketo_C/PFOR_II"/>
</dbReference>
<dbReference type="Gene3D" id="3.40.50.970">
    <property type="match status" value="2"/>
</dbReference>
<dbReference type="PANTHER" id="PTHR43322:SF3">
    <property type="entry name" value="1-DEOXY-D-XYLULOSE-5-PHOSPHATE SYNTHASE"/>
    <property type="match status" value="1"/>
</dbReference>
<dbReference type="SMART" id="SM00861">
    <property type="entry name" value="Transket_pyr"/>
    <property type="match status" value="1"/>
</dbReference>
<evidence type="ECO:0000256" key="13">
    <source>
        <dbReference type="ARBA" id="ARBA00050255"/>
    </source>
</evidence>
<dbReference type="Pfam" id="PF02779">
    <property type="entry name" value="Transket_pyr"/>
    <property type="match status" value="1"/>
</dbReference>
<evidence type="ECO:0000256" key="10">
    <source>
        <dbReference type="ARBA" id="ARBA00022977"/>
    </source>
</evidence>
<name>A0A0E0PTD4_ORYRU</name>
<feature type="compositionally biased region" description="Polar residues" evidence="15">
    <location>
        <begin position="1"/>
        <end position="16"/>
    </location>
</feature>
<evidence type="ECO:0000313" key="18">
    <source>
        <dbReference type="Proteomes" id="UP000008022"/>
    </source>
</evidence>
<dbReference type="FunFam" id="3.40.50.970:FF:000005">
    <property type="entry name" value="1-deoxy-D-xylulose-5-phosphate synthase"/>
    <property type="match status" value="1"/>
</dbReference>
<evidence type="ECO:0000256" key="5">
    <source>
        <dbReference type="ARBA" id="ARBA00011738"/>
    </source>
</evidence>
<evidence type="ECO:0000256" key="11">
    <source>
        <dbReference type="ARBA" id="ARBA00023052"/>
    </source>
</evidence>
<evidence type="ECO:0000256" key="6">
    <source>
        <dbReference type="ARBA" id="ARBA00013150"/>
    </source>
</evidence>
<dbReference type="InterPro" id="IPR005477">
    <property type="entry name" value="Dxylulose-5-P_synthase"/>
</dbReference>
<comment type="pathway">
    <text evidence="3">Metabolic intermediate biosynthesis; 1-deoxy-D-xylulose 5-phosphate biosynthesis; 1-deoxy-D-xylulose 5-phosphate from D-glyceraldehyde 3-phosphate and pyruvate: step 1/1.</text>
</comment>
<comment type="cofactor">
    <cofactor evidence="1">
        <name>Mg(2+)</name>
        <dbReference type="ChEBI" id="CHEBI:18420"/>
    </cofactor>
</comment>
<evidence type="ECO:0000259" key="16">
    <source>
        <dbReference type="SMART" id="SM00861"/>
    </source>
</evidence>
<feature type="domain" description="Transketolase-like pyrimidine-binding" evidence="16">
    <location>
        <begin position="413"/>
        <end position="578"/>
    </location>
</feature>
<evidence type="ECO:0000256" key="8">
    <source>
        <dbReference type="ARBA" id="ARBA00022723"/>
    </source>
</evidence>
<dbReference type="GO" id="GO:0016114">
    <property type="term" value="P:terpenoid biosynthetic process"/>
    <property type="evidence" value="ECO:0007669"/>
    <property type="project" value="InterPro"/>
</dbReference>
<sequence>MSRAQRSTPRPKSQTGARVAAAATREQQRPLTLSRLRLPRRRSCACGGGGWPAFGRHSLRRMGGRYLHSPPAVNLICEESTFVRSTSCCLHSCLCLRCKTSNLKPCRTLVFNMPSRRFNRRVAALPDVDDFFWEKDPTPILDTIDAPIHLKNLSIRSEISFIMSRKCQPCNTGHSVVELAIAIHYVFNAPMDKILWDAGQHTYAHKILTGRRSLFHTIKQRKGLSGFTSRFESEYDPFGAGHGCNSLSAGLGMAVARDLGGRKNRIVTVISNWTTMAGQVYEAMGHAGFLDSNMVVILNDSRHTLLPKADSQSKMSINALSSALSKVQSSKGFRKFREAAKGLSKWFGKGMHEFAAKIDEYARDSTGPVLVHVITENEKDSGGEFNSEITPDEEGPPDSSQDILKFLENGLSRTYNDCFVESLIAEAENDKHIVVVHGGMGIDRSIQLFQSRFPDRFFDLGIAEQHAVTFSAGLACGGLKPFCIIPSTFLQRAYDQIVEDVDMQKIPVRFAITSAGLVGSEGPTNSGPFDITFMSCLPNMIVMSPSNEDELIDMVATAAMVEDRPICFRYPKGAIVGTSGTLAYGNPLEIGKGEILAEGKEIAFLGYGDVVQRCLIARSLLFNFGIQATVANARFCKPLDIDLIRMLCQQHDFLITVEEGTVGGFGSHVSQFISLDGLLDGKIKWRPIVLPDRYIEHASLTEQLDMAGLTAHHIAATALTLLGRHRDALLLMK</sequence>
<keyword evidence="9" id="KW-0460">Magnesium</keyword>
<evidence type="ECO:0000256" key="12">
    <source>
        <dbReference type="ARBA" id="ARBA00023229"/>
    </source>
</evidence>
<keyword evidence="10" id="KW-0784">Thiamine biosynthesis</keyword>
<dbReference type="AlphaFoldDB" id="A0A0E0PTD4"/>
<dbReference type="GO" id="GO:0046872">
    <property type="term" value="F:metal ion binding"/>
    <property type="evidence" value="ECO:0007669"/>
    <property type="project" value="UniProtKB-KW"/>
</dbReference>
<keyword evidence="7" id="KW-0808">Transferase</keyword>